<dbReference type="GO" id="GO:0003677">
    <property type="term" value="F:DNA binding"/>
    <property type="evidence" value="ECO:0007669"/>
    <property type="project" value="UniProtKB-KW"/>
</dbReference>
<accession>A0A550JH79</accession>
<proteinExistence type="inferred from homology"/>
<keyword evidence="4" id="KW-0233">DNA recombination</keyword>
<dbReference type="Gene3D" id="1.10.150.130">
    <property type="match status" value="1"/>
</dbReference>
<comment type="similarity">
    <text evidence="1">Belongs to the 'phage' integrase family.</text>
</comment>
<dbReference type="RefSeq" id="WP_092056687.1">
    <property type="nucleotide sequence ID" value="NZ_FOJJ01000023.1"/>
</dbReference>
<dbReference type="PANTHER" id="PTHR30629:SF2">
    <property type="entry name" value="PROPHAGE INTEGRASE INTS-RELATED"/>
    <property type="match status" value="1"/>
</dbReference>
<dbReference type="InterPro" id="IPR002104">
    <property type="entry name" value="Integrase_catalytic"/>
</dbReference>
<dbReference type="GO" id="GO:0006310">
    <property type="term" value="P:DNA recombination"/>
    <property type="evidence" value="ECO:0007669"/>
    <property type="project" value="UniProtKB-KW"/>
</dbReference>
<comment type="caution">
    <text evidence="6">The sequence shown here is derived from an EMBL/GenBank/DDBJ whole genome shotgun (WGS) entry which is preliminary data.</text>
</comment>
<reference evidence="6 7" key="1">
    <citation type="submission" date="2019-07" db="EMBL/GenBank/DDBJ databases">
        <title>Insights of Desulfuromonas acetexigens electromicrobiology.</title>
        <authorList>
            <person name="Katuri K."/>
            <person name="Sapireddy V."/>
            <person name="Shaw D.R."/>
            <person name="Saikaly P."/>
        </authorList>
    </citation>
    <scope>NUCLEOTIDE SEQUENCE [LARGE SCALE GENOMIC DNA]</scope>
    <source>
        <strain evidence="6 7">2873</strain>
    </source>
</reference>
<dbReference type="InterPro" id="IPR011010">
    <property type="entry name" value="DNA_brk_join_enz"/>
</dbReference>
<dbReference type="Pfam" id="PF14659">
    <property type="entry name" value="Phage_int_SAM_3"/>
    <property type="match status" value="1"/>
</dbReference>
<dbReference type="PANTHER" id="PTHR30629">
    <property type="entry name" value="PROPHAGE INTEGRASE"/>
    <property type="match status" value="1"/>
</dbReference>
<evidence type="ECO:0000313" key="6">
    <source>
        <dbReference type="EMBL" id="TRO82570.1"/>
    </source>
</evidence>
<dbReference type="Gene3D" id="1.10.443.10">
    <property type="entry name" value="Intergrase catalytic core"/>
    <property type="match status" value="1"/>
</dbReference>
<name>A0A550JH79_9BACT</name>
<dbReference type="InterPro" id="IPR013762">
    <property type="entry name" value="Integrase-like_cat_sf"/>
</dbReference>
<dbReference type="CDD" id="cd01189">
    <property type="entry name" value="INT_ICEBs1_C_like"/>
    <property type="match status" value="1"/>
</dbReference>
<sequence length="397" mass="46058">MGSVRTRKETGLLFFDFNYKGFRCRESTRLPETAENQRKMEKMLKHIEAEITLGSFEYRKYFPNSKMLQKLELNESPSASAAPEQEGSDAPLFKEFAEEWLFENVVRWKRSYTANIRGILDNYLVKTFGEKKVSCITKGEILKFRSSLAKVTNGKRISPDRINHIITPLRMILNDAADRYHFTTPFSGIKQLTVADTQVDPFPLKEVWQVINNVPKRFMDNYIVRFFSGMRTSEIDGLKWEYVDFDRREILIRETLVRGQVETTKTVGSARSIAMSGPVYEALKRQHRKTGTKSEYVFCTAKGTPYNYSNITTRVWYPTLKKLKFKPRRPYQTRHTAATLWLASGENPEWIAKQMGHTSTKMLFTIYSRFVPNVTRMDGTAFESLISADAFLLREAL</sequence>
<dbReference type="InterPro" id="IPR050808">
    <property type="entry name" value="Phage_Integrase"/>
</dbReference>
<dbReference type="InterPro" id="IPR004107">
    <property type="entry name" value="Integrase_SAM-like_N"/>
</dbReference>
<dbReference type="OrthoDB" id="5391994at2"/>
<dbReference type="Pfam" id="PF12167">
    <property type="entry name" value="Arm-DNA-bind_2"/>
    <property type="match status" value="1"/>
</dbReference>
<evidence type="ECO:0000256" key="1">
    <source>
        <dbReference type="ARBA" id="ARBA00008857"/>
    </source>
</evidence>
<dbReference type="SUPFAM" id="SSF56349">
    <property type="entry name" value="DNA breaking-rejoining enzymes"/>
    <property type="match status" value="1"/>
</dbReference>
<dbReference type="AlphaFoldDB" id="A0A550JH79"/>
<evidence type="ECO:0000256" key="4">
    <source>
        <dbReference type="ARBA" id="ARBA00023172"/>
    </source>
</evidence>
<dbReference type="Pfam" id="PF00589">
    <property type="entry name" value="Phage_integrase"/>
    <property type="match status" value="1"/>
</dbReference>
<dbReference type="PROSITE" id="PS51898">
    <property type="entry name" value="TYR_RECOMBINASE"/>
    <property type="match status" value="1"/>
</dbReference>
<protein>
    <submittedName>
        <fullName evidence="6">Site-specific integrase</fullName>
    </submittedName>
</protein>
<evidence type="ECO:0000256" key="2">
    <source>
        <dbReference type="ARBA" id="ARBA00022908"/>
    </source>
</evidence>
<dbReference type="InterPro" id="IPR022000">
    <property type="entry name" value="Min27-like_integrase_DNA_bind"/>
</dbReference>
<dbReference type="Proteomes" id="UP000317155">
    <property type="component" value="Unassembled WGS sequence"/>
</dbReference>
<evidence type="ECO:0000313" key="7">
    <source>
        <dbReference type="Proteomes" id="UP000317155"/>
    </source>
</evidence>
<gene>
    <name evidence="6" type="ORF">FL622_05100</name>
</gene>
<feature type="domain" description="Tyr recombinase" evidence="5">
    <location>
        <begin position="197"/>
        <end position="382"/>
    </location>
</feature>
<keyword evidence="7" id="KW-1185">Reference proteome</keyword>
<keyword evidence="3" id="KW-0238">DNA-binding</keyword>
<keyword evidence="2" id="KW-0229">DNA integration</keyword>
<evidence type="ECO:0000256" key="3">
    <source>
        <dbReference type="ARBA" id="ARBA00023125"/>
    </source>
</evidence>
<dbReference type="EMBL" id="VJVV01000003">
    <property type="protein sequence ID" value="TRO82570.1"/>
    <property type="molecule type" value="Genomic_DNA"/>
</dbReference>
<dbReference type="GO" id="GO:0015074">
    <property type="term" value="P:DNA integration"/>
    <property type="evidence" value="ECO:0007669"/>
    <property type="project" value="UniProtKB-KW"/>
</dbReference>
<dbReference type="InterPro" id="IPR010998">
    <property type="entry name" value="Integrase_recombinase_N"/>
</dbReference>
<organism evidence="6 7">
    <name type="scientific">Trichloromonas acetexigens</name>
    <dbReference type="NCBI Taxonomy" id="38815"/>
    <lineage>
        <taxon>Bacteria</taxon>
        <taxon>Pseudomonadati</taxon>
        <taxon>Thermodesulfobacteriota</taxon>
        <taxon>Desulfuromonadia</taxon>
        <taxon>Desulfuromonadales</taxon>
        <taxon>Trichloromonadaceae</taxon>
        <taxon>Trichloromonas</taxon>
    </lineage>
</organism>
<evidence type="ECO:0000259" key="5">
    <source>
        <dbReference type="PROSITE" id="PS51898"/>
    </source>
</evidence>